<dbReference type="PANTHER" id="PTHR38795:SF1">
    <property type="entry name" value="DUF6604 DOMAIN-CONTAINING PROTEIN"/>
    <property type="match status" value="1"/>
</dbReference>
<organism evidence="2 3">
    <name type="scientific">Aspergillus pseudonomiae</name>
    <dbReference type="NCBI Taxonomy" id="1506151"/>
    <lineage>
        <taxon>Eukaryota</taxon>
        <taxon>Fungi</taxon>
        <taxon>Dikarya</taxon>
        <taxon>Ascomycota</taxon>
        <taxon>Pezizomycotina</taxon>
        <taxon>Eurotiomycetes</taxon>
        <taxon>Eurotiomycetidae</taxon>
        <taxon>Eurotiales</taxon>
        <taxon>Aspergillaceae</taxon>
        <taxon>Aspergillus</taxon>
        <taxon>Aspergillus subgen. Circumdati</taxon>
    </lineage>
</organism>
<accession>A0A5N7DGF5</accession>
<name>A0A5N7DGF5_9EURO</name>
<dbReference type="InterPro" id="IPR046539">
    <property type="entry name" value="DUF6604"/>
</dbReference>
<gene>
    <name evidence="2" type="ORF">BDV37DRAFT_281647</name>
</gene>
<proteinExistence type="predicted"/>
<dbReference type="PANTHER" id="PTHR38795">
    <property type="entry name" value="DUF6604 DOMAIN-CONTAINING PROTEIN"/>
    <property type="match status" value="1"/>
</dbReference>
<dbReference type="RefSeq" id="XP_031942831.1">
    <property type="nucleotide sequence ID" value="XM_032086862.1"/>
</dbReference>
<feature type="compositionally biased region" description="Basic residues" evidence="1">
    <location>
        <begin position="182"/>
        <end position="200"/>
    </location>
</feature>
<evidence type="ECO:0000313" key="3">
    <source>
        <dbReference type="Proteomes" id="UP000325579"/>
    </source>
</evidence>
<evidence type="ECO:0000256" key="1">
    <source>
        <dbReference type="SAM" id="MobiDB-lite"/>
    </source>
</evidence>
<dbReference type="EMBL" id="ML736759">
    <property type="protein sequence ID" value="KAE8405512.1"/>
    <property type="molecule type" value="Genomic_DNA"/>
</dbReference>
<dbReference type="InterPro" id="IPR016864">
    <property type="entry name" value="UCP028035"/>
</dbReference>
<sequence>MADKNTYLKYKRDQRLLVYWITNTSNQIIKTSAPGASIAINTTGKVSLATLKSLSELIAKYIKPIPPTIFRLFKSIIEARRDTHSQFLRIVASNPDPDIQKSNDAHRHWIDGLTEAFNALGGESWLSEQKSNINVADEDEEEIIFANKFSTLSLNVSAGEDQGDEDEDDNDDEEQVTATVRSKAKAGKKGKKGRRTRKPKTKVATAALTPCLDEVPLASYRIIEDETGIITDYLMATYSFVRQWIELRHYLQGVWRDVAYNGLNSAVAATLSNIAIAMIKDTQSQIFVDFPGHESFETIMKTITRGDPDKAQGMFQMELHQTCTDGSSDIVEASELDVREEFLIHSYQNLVDFMTDFQKTHSGKPTKNMSKEIRDWDPTLGLERATKEQRLRWRRSYTINWLYDLVNINSSIVVQRRTLRGQKIPLETVDWSEAGPWHFHRRLFGITEFAGDITHFAVQKPGTKIQSSILPHHVFQLQCIVDSLTVSRGWSFHILVGHVLGSPASEFRPRRDVDLFMDRDQDKPMSGYCTGVEVLSQCFEKDAMLHGDPQRHEKINTMLHGLRDDFVNWLGESKYMYGLATIPPSRFSHINANGLWEYSPFLCGAGLMEALELAYGMGLAMWDRVPEPLCVIHLHNMLVQKGYISQPVGLYDTFEKLFAESFYANGKAPTSSFEKAFEARVGPPRSRRETFRRRQLGRQVAKYATDVHGLLDSNTNRFFQAKSFLRLYHAARWVPDRVPDEDIPIPSILAFFRLTEAKRVTDPITGRIALEDIDLVKRARSIGMDDRSIIEISSQWASLAQEQTIDPKVLESIKTNMPEGYEAKGLGVSTSLLHCTPRKSVLGIAQYLEALKLDLFSEICGETRPVLSVNYVMVLVCFMILFMRIEDELKSRRNPLWVQAYEGNTAMTREKILSLTALVLEQEDEECMQVMADAFQNLRLGFKDYIYWDDLYKEGSKMEQNSDPFGLDTCMVM</sequence>
<dbReference type="PIRSF" id="PIRSF028035">
    <property type="entry name" value="UCP028035"/>
    <property type="match status" value="1"/>
</dbReference>
<reference evidence="2 3" key="1">
    <citation type="submission" date="2019-04" db="EMBL/GenBank/DDBJ databases">
        <authorList>
            <consortium name="DOE Joint Genome Institute"/>
            <person name="Mondo S."/>
            <person name="Kjaerbolling I."/>
            <person name="Vesth T."/>
            <person name="Frisvad J.C."/>
            <person name="Nybo J.L."/>
            <person name="Theobald S."/>
            <person name="Kildgaard S."/>
            <person name="Isbrandt T."/>
            <person name="Kuo A."/>
            <person name="Sato A."/>
            <person name="Lyhne E.K."/>
            <person name="Kogle M.E."/>
            <person name="Wiebenga A."/>
            <person name="Kun R.S."/>
            <person name="Lubbers R.J."/>
            <person name="Makela M.R."/>
            <person name="Barry K."/>
            <person name="Chovatia M."/>
            <person name="Clum A."/>
            <person name="Daum C."/>
            <person name="Haridas S."/>
            <person name="He G."/>
            <person name="LaButti K."/>
            <person name="Lipzen A."/>
            <person name="Riley R."/>
            <person name="Salamov A."/>
            <person name="Simmons B.A."/>
            <person name="Magnuson J.K."/>
            <person name="Henrissat B."/>
            <person name="Mortensen U.H."/>
            <person name="Larsen T.O."/>
            <person name="Devries R.P."/>
            <person name="Grigoriev I.V."/>
            <person name="Machida M."/>
            <person name="Baker S.E."/>
            <person name="Andersen M.R."/>
            <person name="Cantor M.N."/>
            <person name="Hua S.X."/>
        </authorList>
    </citation>
    <scope>NUCLEOTIDE SEQUENCE [LARGE SCALE GENOMIC DNA]</scope>
    <source>
        <strain evidence="2 3">CBS 119388</strain>
    </source>
</reference>
<protein>
    <submittedName>
        <fullName evidence="2">Uncharacterized protein</fullName>
    </submittedName>
</protein>
<keyword evidence="3" id="KW-1185">Reference proteome</keyword>
<accession>A0A5N6HRK0</accession>
<dbReference type="OrthoDB" id="5339038at2759"/>
<evidence type="ECO:0000313" key="2">
    <source>
        <dbReference type="EMBL" id="KAE8405512.1"/>
    </source>
</evidence>
<dbReference type="Proteomes" id="UP000325579">
    <property type="component" value="Unassembled WGS sequence"/>
</dbReference>
<feature type="region of interest" description="Disordered" evidence="1">
    <location>
        <begin position="158"/>
        <end position="200"/>
    </location>
</feature>
<dbReference type="AlphaFoldDB" id="A0A5N7DGF5"/>
<dbReference type="GeneID" id="43671553"/>
<dbReference type="Pfam" id="PF20253">
    <property type="entry name" value="DUF6604"/>
    <property type="match status" value="1"/>
</dbReference>
<feature type="compositionally biased region" description="Acidic residues" evidence="1">
    <location>
        <begin position="161"/>
        <end position="175"/>
    </location>
</feature>